<reference evidence="3" key="1">
    <citation type="journal article" date="2019" name="Int. J. Syst. Evol. Microbiol.">
        <title>The Global Catalogue of Microorganisms (GCM) 10K type strain sequencing project: providing services to taxonomists for standard genome sequencing and annotation.</title>
        <authorList>
            <consortium name="The Broad Institute Genomics Platform"/>
            <consortium name="The Broad Institute Genome Sequencing Center for Infectious Disease"/>
            <person name="Wu L."/>
            <person name="Ma J."/>
        </authorList>
    </citation>
    <scope>NUCLEOTIDE SEQUENCE [LARGE SCALE GENOMIC DNA]</scope>
    <source>
        <strain evidence="3">CCUG 55608</strain>
    </source>
</reference>
<protein>
    <recommendedName>
        <fullName evidence="4">Adhesin</fullName>
    </recommendedName>
</protein>
<dbReference type="EMBL" id="JBHTLP010000002">
    <property type="protein sequence ID" value="MFD1140522.1"/>
    <property type="molecule type" value="Genomic_DNA"/>
</dbReference>
<dbReference type="RefSeq" id="WP_265989400.1">
    <property type="nucleotide sequence ID" value="NZ_CP110973.1"/>
</dbReference>
<dbReference type="Proteomes" id="UP001597116">
    <property type="component" value="Unassembled WGS sequence"/>
</dbReference>
<feature type="region of interest" description="Disordered" evidence="1">
    <location>
        <begin position="1"/>
        <end position="87"/>
    </location>
</feature>
<sequence length="87" mass="9368">MPTTADMDPNGTAATDLDFSTTATTRNQEQSGASYPGEMSSSGYGGSASMPTGPDDDEEYDEEDLTIDEDDEELDEDLDENDDDDEL</sequence>
<keyword evidence="3" id="KW-1185">Reference proteome</keyword>
<accession>A0ABW3Q130</accession>
<proteinExistence type="predicted"/>
<evidence type="ECO:0000313" key="2">
    <source>
        <dbReference type="EMBL" id="MFD1140522.1"/>
    </source>
</evidence>
<evidence type="ECO:0008006" key="4">
    <source>
        <dbReference type="Google" id="ProtNLM"/>
    </source>
</evidence>
<evidence type="ECO:0000256" key="1">
    <source>
        <dbReference type="SAM" id="MobiDB-lite"/>
    </source>
</evidence>
<gene>
    <name evidence="2" type="ORF">ACFQ4C_05360</name>
</gene>
<comment type="caution">
    <text evidence="2">The sequence shown here is derived from an EMBL/GenBank/DDBJ whole genome shotgun (WGS) entry which is preliminary data.</text>
</comment>
<organism evidence="2 3">
    <name type="scientific">Larkinella insperata</name>
    <dbReference type="NCBI Taxonomy" id="332158"/>
    <lineage>
        <taxon>Bacteria</taxon>
        <taxon>Pseudomonadati</taxon>
        <taxon>Bacteroidota</taxon>
        <taxon>Cytophagia</taxon>
        <taxon>Cytophagales</taxon>
        <taxon>Spirosomataceae</taxon>
        <taxon>Larkinella</taxon>
    </lineage>
</organism>
<feature type="compositionally biased region" description="Polar residues" evidence="1">
    <location>
        <begin position="18"/>
        <end position="33"/>
    </location>
</feature>
<evidence type="ECO:0000313" key="3">
    <source>
        <dbReference type="Proteomes" id="UP001597116"/>
    </source>
</evidence>
<name>A0ABW3Q130_9BACT</name>
<feature type="compositionally biased region" description="Low complexity" evidence="1">
    <location>
        <begin position="34"/>
        <end position="51"/>
    </location>
</feature>
<feature type="compositionally biased region" description="Acidic residues" evidence="1">
    <location>
        <begin position="54"/>
        <end position="87"/>
    </location>
</feature>